<evidence type="ECO:0000313" key="1">
    <source>
        <dbReference type="EMBL" id="QBR84416.1"/>
    </source>
</evidence>
<protein>
    <submittedName>
        <fullName evidence="1">Uncharacterized protein</fullName>
    </submittedName>
</protein>
<sequence length="159" mass="19010">MFITHIKFARAMTICLLLFFLLFSKHIYAHKIEHVVDIENGCEKKIHEVNVKYGEIYIPNQAGKNFDSYAVNSYLSYMEIPEVAYVSWKDSQRKLHKEQISLTSLLTKRDMRIRNFEVRFNLCDDKLNVYYYKPIPGEEFNMEKKEIWPEQKYIGITPE</sequence>
<reference evidence="1 2" key="1">
    <citation type="submission" date="2019-03" db="EMBL/GenBank/DDBJ databases">
        <title>Diverse conjugative elements silence natural transformation in Legionella species.</title>
        <authorList>
            <person name="Durieux I."/>
            <person name="Ginevra C."/>
            <person name="Attaiech L."/>
            <person name="Picq K."/>
            <person name="Juan P.A."/>
            <person name="Jarraud S."/>
            <person name="Charpentier X."/>
        </authorList>
    </citation>
    <scope>NUCLEOTIDE SEQUENCE [LARGE SCALE GENOMIC DNA]</scope>
    <source>
        <strain evidence="1 2">HL-0427-4011</strain>
    </source>
</reference>
<organism evidence="1 2">
    <name type="scientific">Legionella israelensis</name>
    <dbReference type="NCBI Taxonomy" id="454"/>
    <lineage>
        <taxon>Bacteria</taxon>
        <taxon>Pseudomonadati</taxon>
        <taxon>Pseudomonadota</taxon>
        <taxon>Gammaproteobacteria</taxon>
        <taxon>Legionellales</taxon>
        <taxon>Legionellaceae</taxon>
        <taxon>Legionella</taxon>
    </lineage>
</organism>
<proteinExistence type="predicted"/>
<dbReference type="Proteomes" id="UP000295517">
    <property type="component" value="Chromosome"/>
</dbReference>
<dbReference type="EMBL" id="CP038254">
    <property type="protein sequence ID" value="QBR84416.1"/>
    <property type="molecule type" value="Genomic_DNA"/>
</dbReference>
<evidence type="ECO:0000313" key="2">
    <source>
        <dbReference type="Proteomes" id="UP000295517"/>
    </source>
</evidence>
<name>A0AAX1EGX2_9GAMM</name>
<dbReference type="AlphaFoldDB" id="A0AAX1EGX2"/>
<dbReference type="RefSeq" id="WP_135060656.1">
    <property type="nucleotide sequence ID" value="NZ_CP038254.1"/>
</dbReference>
<gene>
    <name evidence="1" type="ORF">E3983_08615</name>
</gene>
<accession>A0AAX1EGX2</accession>